<reference evidence="6" key="2">
    <citation type="submission" date="2015-01" db="EMBL/GenBank/DDBJ databases">
        <title>Evolutionary Origins and Diversification of the Mycorrhizal Mutualists.</title>
        <authorList>
            <consortium name="DOE Joint Genome Institute"/>
            <consortium name="Mycorrhizal Genomics Consortium"/>
            <person name="Kohler A."/>
            <person name="Kuo A."/>
            <person name="Nagy L.G."/>
            <person name="Floudas D."/>
            <person name="Copeland A."/>
            <person name="Barry K.W."/>
            <person name="Cichocki N."/>
            <person name="Veneault-Fourrey C."/>
            <person name="LaButti K."/>
            <person name="Lindquist E.A."/>
            <person name="Lipzen A."/>
            <person name="Lundell T."/>
            <person name="Morin E."/>
            <person name="Murat C."/>
            <person name="Riley R."/>
            <person name="Ohm R."/>
            <person name="Sun H."/>
            <person name="Tunlid A."/>
            <person name="Henrissat B."/>
            <person name="Grigoriev I.V."/>
            <person name="Hibbett D.S."/>
            <person name="Martin F."/>
        </authorList>
    </citation>
    <scope>NUCLEOTIDE SEQUENCE [LARGE SCALE GENOMIC DNA]</scope>
    <source>
        <strain evidence="6">h7</strain>
    </source>
</reference>
<dbReference type="OrthoDB" id="17948at2759"/>
<reference evidence="5 6" key="1">
    <citation type="submission" date="2014-04" db="EMBL/GenBank/DDBJ databases">
        <authorList>
            <consortium name="DOE Joint Genome Institute"/>
            <person name="Kuo A."/>
            <person name="Gay G."/>
            <person name="Dore J."/>
            <person name="Kohler A."/>
            <person name="Nagy L.G."/>
            <person name="Floudas D."/>
            <person name="Copeland A."/>
            <person name="Barry K.W."/>
            <person name="Cichocki N."/>
            <person name="Veneault-Fourrey C."/>
            <person name="LaButti K."/>
            <person name="Lindquist E.A."/>
            <person name="Lipzen A."/>
            <person name="Lundell T."/>
            <person name="Morin E."/>
            <person name="Murat C."/>
            <person name="Sun H."/>
            <person name="Tunlid A."/>
            <person name="Henrissat B."/>
            <person name="Grigoriev I.V."/>
            <person name="Hibbett D.S."/>
            <person name="Martin F."/>
            <person name="Nordberg H.P."/>
            <person name="Cantor M.N."/>
            <person name="Hua S.X."/>
        </authorList>
    </citation>
    <scope>NUCLEOTIDE SEQUENCE [LARGE SCALE GENOMIC DNA]</scope>
    <source>
        <strain evidence="6">h7</strain>
    </source>
</reference>
<keyword evidence="6" id="KW-1185">Reference proteome</keyword>
<dbReference type="InterPro" id="IPR016195">
    <property type="entry name" value="Pol/histidinol_Pase-like"/>
</dbReference>
<sequence>MFFDLNIPIKKSPARSNTSKKSKQVETTTTWTATEIADIERRVDVLVHLGYTVLAFSQTANKKVDPRTHVNFLDSLISQLRTRSGIVYLKRLNIILDQDSEKGFGLVNASVSLFNAYDLIALIPTTHNAFSSACLTHSLPSPLTPHIISLPLTLPRLPYHMKHTLIRTAIKNGAVFEINYVGALGGENDSTLVEADAAENGPNAKRNWWASSRELVRVTKGRSIIVSGGVVNEADLRAPRDVANLISILGLSGDAAHEASSKAPKSLIIRAQTRQTYRAVLSEPTVVFPANSVVAEPSNATEIPHMQAALAQKRQREDSGPSKKKKRRQNREDL</sequence>
<proteinExistence type="inferred from homology"/>
<dbReference type="SUPFAM" id="SSF89550">
    <property type="entry name" value="PHP domain-like"/>
    <property type="match status" value="1"/>
</dbReference>
<evidence type="ECO:0008006" key="7">
    <source>
        <dbReference type="Google" id="ProtNLM"/>
    </source>
</evidence>
<dbReference type="EMBL" id="KN831790">
    <property type="protein sequence ID" value="KIM38590.1"/>
    <property type="molecule type" value="Genomic_DNA"/>
</dbReference>
<dbReference type="GO" id="GO:0003723">
    <property type="term" value="F:RNA binding"/>
    <property type="evidence" value="ECO:0007669"/>
    <property type="project" value="TreeGrafter"/>
</dbReference>
<accession>A0A0C3BPM4</accession>
<dbReference type="Pfam" id="PF01876">
    <property type="entry name" value="RNase_P_p30"/>
    <property type="match status" value="1"/>
</dbReference>
<dbReference type="STRING" id="686832.A0A0C3BPM4"/>
<dbReference type="Gene3D" id="3.20.20.140">
    <property type="entry name" value="Metal-dependent hydrolases"/>
    <property type="match status" value="1"/>
</dbReference>
<evidence type="ECO:0000313" key="5">
    <source>
        <dbReference type="EMBL" id="KIM38590.1"/>
    </source>
</evidence>
<dbReference type="HOGENOM" id="CLU_041468_2_0_1"/>
<name>A0A0C3BPM4_HEBCY</name>
<feature type="compositionally biased region" description="Basic residues" evidence="4">
    <location>
        <begin position="322"/>
        <end position="334"/>
    </location>
</feature>
<evidence type="ECO:0000256" key="4">
    <source>
        <dbReference type="SAM" id="MobiDB-lite"/>
    </source>
</evidence>
<evidence type="ECO:0000256" key="3">
    <source>
        <dbReference type="ARBA" id="ARBA00022694"/>
    </source>
</evidence>
<dbReference type="InterPro" id="IPR002738">
    <property type="entry name" value="RNase_P_p30"/>
</dbReference>
<keyword evidence="3" id="KW-0819">tRNA processing</keyword>
<comment type="similarity">
    <text evidence="2">Belongs to the eukaryotic/archaeal RNase P protein component 3 family.</text>
</comment>
<dbReference type="PANTHER" id="PTHR13031:SF0">
    <property type="entry name" value="RIBONUCLEASE P PROTEIN SUBUNIT P30"/>
    <property type="match status" value="1"/>
</dbReference>
<comment type="subcellular location">
    <subcellularLocation>
        <location evidence="1">Nucleus</location>
    </subcellularLocation>
</comment>
<feature type="region of interest" description="Disordered" evidence="4">
    <location>
        <begin position="298"/>
        <end position="334"/>
    </location>
</feature>
<dbReference type="Proteomes" id="UP000053424">
    <property type="component" value="Unassembled WGS sequence"/>
</dbReference>
<organism evidence="5 6">
    <name type="scientific">Hebeloma cylindrosporum</name>
    <dbReference type="NCBI Taxonomy" id="76867"/>
    <lineage>
        <taxon>Eukaryota</taxon>
        <taxon>Fungi</taxon>
        <taxon>Dikarya</taxon>
        <taxon>Basidiomycota</taxon>
        <taxon>Agaricomycotina</taxon>
        <taxon>Agaricomycetes</taxon>
        <taxon>Agaricomycetidae</taxon>
        <taxon>Agaricales</taxon>
        <taxon>Agaricineae</taxon>
        <taxon>Hymenogastraceae</taxon>
        <taxon>Hebeloma</taxon>
    </lineage>
</organism>
<dbReference type="PANTHER" id="PTHR13031">
    <property type="entry name" value="RIBONUCLEASE P SUBUNIT P30"/>
    <property type="match status" value="1"/>
</dbReference>
<dbReference type="GO" id="GO:0005655">
    <property type="term" value="C:nucleolar ribonuclease P complex"/>
    <property type="evidence" value="ECO:0007669"/>
    <property type="project" value="TreeGrafter"/>
</dbReference>
<gene>
    <name evidence="5" type="ORF">M413DRAFT_447795</name>
</gene>
<evidence type="ECO:0000313" key="6">
    <source>
        <dbReference type="Proteomes" id="UP000053424"/>
    </source>
</evidence>
<dbReference type="AlphaFoldDB" id="A0A0C3BPM4"/>
<evidence type="ECO:0000256" key="1">
    <source>
        <dbReference type="ARBA" id="ARBA00004123"/>
    </source>
</evidence>
<dbReference type="GO" id="GO:0008033">
    <property type="term" value="P:tRNA processing"/>
    <property type="evidence" value="ECO:0007669"/>
    <property type="project" value="UniProtKB-KW"/>
</dbReference>
<protein>
    <recommendedName>
        <fullName evidence="7">PHP domain-like protein</fullName>
    </recommendedName>
</protein>
<evidence type="ECO:0000256" key="2">
    <source>
        <dbReference type="ARBA" id="ARBA00007331"/>
    </source>
</evidence>